<dbReference type="Pfam" id="PF13101">
    <property type="entry name" value="DUF3945"/>
    <property type="match status" value="1"/>
</dbReference>
<keyword evidence="4" id="KW-1185">Reference proteome</keyword>
<comment type="caution">
    <text evidence="3">The sequence shown here is derived from an EMBL/GenBank/DDBJ whole genome shotgun (WGS) entry which is preliminary data.</text>
</comment>
<dbReference type="EMBL" id="BAABHD010000072">
    <property type="protein sequence ID" value="GAA4463018.1"/>
    <property type="molecule type" value="Genomic_DNA"/>
</dbReference>
<feature type="domain" description="DUF3945" evidence="2">
    <location>
        <begin position="58"/>
        <end position="109"/>
    </location>
</feature>
<dbReference type="InterPro" id="IPR025222">
    <property type="entry name" value="DUF3945"/>
</dbReference>
<evidence type="ECO:0000313" key="4">
    <source>
        <dbReference type="Proteomes" id="UP001501175"/>
    </source>
</evidence>
<proteinExistence type="predicted"/>
<feature type="region of interest" description="Disordered" evidence="1">
    <location>
        <begin position="129"/>
        <end position="196"/>
    </location>
</feature>
<dbReference type="RefSeq" id="WP_345246431.1">
    <property type="nucleotide sequence ID" value="NZ_BAABHD010000072.1"/>
</dbReference>
<accession>A0ABP8NCI4</accession>
<evidence type="ECO:0000256" key="1">
    <source>
        <dbReference type="SAM" id="MobiDB-lite"/>
    </source>
</evidence>
<protein>
    <recommendedName>
        <fullName evidence="2">DUF3945 domain-containing protein</fullName>
    </recommendedName>
</protein>
<sequence length="196" mass="21905">MGFTFNEEEKKTLKENGNLGKLVTLQDNVSRQTFQGYIGIDQETNGLTVFRADRLKMPDEIRGVKLSPVQKEQLLQGGAVLLSGLAGSNGQKYEAYVQINAAKRSLSFAPLAGNSVKQTVNVATAQELERPSQALKGTDSRHSLKTEQKTAKATNNMKRDNDQQQVKLENPQKLRRLPKIKNQPAKKLNQRRSRET</sequence>
<evidence type="ECO:0000259" key="2">
    <source>
        <dbReference type="Pfam" id="PF13101"/>
    </source>
</evidence>
<name>A0ABP8NCI4_9BACT</name>
<dbReference type="Proteomes" id="UP001501175">
    <property type="component" value="Unassembled WGS sequence"/>
</dbReference>
<gene>
    <name evidence="3" type="ORF">GCM10023189_40490</name>
</gene>
<reference evidence="4" key="1">
    <citation type="journal article" date="2019" name="Int. J. Syst. Evol. Microbiol.">
        <title>The Global Catalogue of Microorganisms (GCM) 10K type strain sequencing project: providing services to taxonomists for standard genome sequencing and annotation.</title>
        <authorList>
            <consortium name="The Broad Institute Genomics Platform"/>
            <consortium name="The Broad Institute Genome Sequencing Center for Infectious Disease"/>
            <person name="Wu L."/>
            <person name="Ma J."/>
        </authorList>
    </citation>
    <scope>NUCLEOTIDE SEQUENCE [LARGE SCALE GENOMIC DNA]</scope>
    <source>
        <strain evidence="4">JCM 17927</strain>
    </source>
</reference>
<organism evidence="3 4">
    <name type="scientific">Nibrella saemangeumensis</name>
    <dbReference type="NCBI Taxonomy" id="1084526"/>
    <lineage>
        <taxon>Bacteria</taxon>
        <taxon>Pseudomonadati</taxon>
        <taxon>Bacteroidota</taxon>
        <taxon>Cytophagia</taxon>
        <taxon>Cytophagales</taxon>
        <taxon>Spirosomataceae</taxon>
        <taxon>Nibrella</taxon>
    </lineage>
</organism>
<feature type="compositionally biased region" description="Basic and acidic residues" evidence="1">
    <location>
        <begin position="138"/>
        <end position="150"/>
    </location>
</feature>
<evidence type="ECO:0000313" key="3">
    <source>
        <dbReference type="EMBL" id="GAA4463018.1"/>
    </source>
</evidence>